<keyword evidence="14" id="KW-1185">Reference proteome</keyword>
<evidence type="ECO:0000256" key="3">
    <source>
        <dbReference type="ARBA" id="ARBA00022448"/>
    </source>
</evidence>
<dbReference type="KEGG" id="buz:AYM40_33600"/>
<dbReference type="Pfam" id="PF13609">
    <property type="entry name" value="Porin_4"/>
    <property type="match status" value="1"/>
</dbReference>
<evidence type="ECO:0000313" key="13">
    <source>
        <dbReference type="EMBL" id="ANB77669.1"/>
    </source>
</evidence>
<dbReference type="OrthoDB" id="8961834at2"/>
<comment type="subunit">
    <text evidence="2">Homotrimer.</text>
</comment>
<name>A0A160FW80_9BURK</name>
<feature type="chain" id="PRO_5007814022" evidence="11">
    <location>
        <begin position="21"/>
        <end position="354"/>
    </location>
</feature>
<evidence type="ECO:0000256" key="9">
    <source>
        <dbReference type="ARBA" id="ARBA00023136"/>
    </source>
</evidence>
<keyword evidence="6 11" id="KW-0732">Signal</keyword>
<evidence type="ECO:0000256" key="1">
    <source>
        <dbReference type="ARBA" id="ARBA00004571"/>
    </source>
</evidence>
<evidence type="ECO:0000256" key="5">
    <source>
        <dbReference type="ARBA" id="ARBA00022692"/>
    </source>
</evidence>
<evidence type="ECO:0000256" key="6">
    <source>
        <dbReference type="ARBA" id="ARBA00022729"/>
    </source>
</evidence>
<dbReference type="InterPro" id="IPR023614">
    <property type="entry name" value="Porin_dom_sf"/>
</dbReference>
<dbReference type="CDD" id="cd00342">
    <property type="entry name" value="gram_neg_porins"/>
    <property type="match status" value="1"/>
</dbReference>
<reference evidence="13 14" key="1">
    <citation type="journal article" date="2016" name="Gene">
        <title>PacBio SMRT assembly of a complex multi-replicon genome reveals chlorocatechol degradative operon in a region of genome plasticity.</title>
        <authorList>
            <person name="Ricker N."/>
            <person name="Shen S.Y."/>
            <person name="Goordial J."/>
            <person name="Jin S."/>
            <person name="Fulthorpe R.R."/>
        </authorList>
    </citation>
    <scope>NUCLEOTIDE SEQUENCE [LARGE SCALE GENOMIC DNA]</scope>
    <source>
        <strain evidence="13 14">OLGA172</strain>
    </source>
</reference>
<evidence type="ECO:0000256" key="11">
    <source>
        <dbReference type="SAM" id="SignalP"/>
    </source>
</evidence>
<protein>
    <submittedName>
        <fullName evidence="13">Porin</fullName>
    </submittedName>
</protein>
<sequence length="354" mass="36920">MFQACTVAAVLSVLPGAVRAQSSVTLYGILDTSLFYTNHTFNPRTRASGGHVFSLTDSDYSSSRFGLKGREDLGGGTAAIFALESGFSTSNGALGNSNGNFFGRMAYVGLTGPYGTVKMGEQYSPFALSLLNTEPRGASFFGSGAVIYIGSVFTTGLFTPNAISYTSPKIAGFEGSGMIALGGQAGNFQAGRQYSARLTYTMPHLVVDAALFSGNSGGSAASTPIPTTVAFTGRTIGAVSNWGNAIFNLSYTNYKVASSFDEQVYMGGFRYTFTPAFAADGGVWWIHDGNAGTNHSLLAAAGVTYSLSARTMVYGELAMVNNHGRLHTGLSVNGALYEPTGSSTGATIGIRHLF</sequence>
<dbReference type="PRINTS" id="PR00184">
    <property type="entry name" value="NEISSPPORIN"/>
</dbReference>
<dbReference type="EMBL" id="CP014579">
    <property type="protein sequence ID" value="ANB77669.1"/>
    <property type="molecule type" value="Genomic_DNA"/>
</dbReference>
<evidence type="ECO:0000313" key="14">
    <source>
        <dbReference type="Proteomes" id="UP000076852"/>
    </source>
</evidence>
<keyword evidence="4" id="KW-1134">Transmembrane beta strand</keyword>
<accession>A0A160FW80</accession>
<dbReference type="GO" id="GO:0034220">
    <property type="term" value="P:monoatomic ion transmembrane transport"/>
    <property type="evidence" value="ECO:0007669"/>
    <property type="project" value="InterPro"/>
</dbReference>
<dbReference type="PRINTS" id="PR00182">
    <property type="entry name" value="ECOLNEIPORIN"/>
</dbReference>
<evidence type="ECO:0000259" key="12">
    <source>
        <dbReference type="Pfam" id="PF13609"/>
    </source>
</evidence>
<keyword evidence="8" id="KW-0626">Porin</keyword>
<dbReference type="PANTHER" id="PTHR34501">
    <property type="entry name" value="PROTEIN YDDL-RELATED"/>
    <property type="match status" value="1"/>
</dbReference>
<dbReference type="Gene3D" id="2.40.160.10">
    <property type="entry name" value="Porin"/>
    <property type="match status" value="1"/>
</dbReference>
<gene>
    <name evidence="13" type="ORF">AYM40_33600</name>
</gene>
<dbReference type="InterPro" id="IPR050298">
    <property type="entry name" value="Gram-neg_bact_OMP"/>
</dbReference>
<dbReference type="Proteomes" id="UP000076852">
    <property type="component" value="Chromosome 2"/>
</dbReference>
<dbReference type="InterPro" id="IPR001702">
    <property type="entry name" value="Porin_Gram-ve"/>
</dbReference>
<dbReference type="GO" id="GO:0015288">
    <property type="term" value="F:porin activity"/>
    <property type="evidence" value="ECO:0007669"/>
    <property type="project" value="UniProtKB-KW"/>
</dbReference>
<feature type="domain" description="Porin" evidence="12">
    <location>
        <begin position="8"/>
        <end position="323"/>
    </location>
</feature>
<dbReference type="PANTHER" id="PTHR34501:SF9">
    <property type="entry name" value="MAJOR OUTER MEMBRANE PROTEIN P.IA"/>
    <property type="match status" value="1"/>
</dbReference>
<evidence type="ECO:0000256" key="7">
    <source>
        <dbReference type="ARBA" id="ARBA00023065"/>
    </source>
</evidence>
<evidence type="ECO:0000256" key="4">
    <source>
        <dbReference type="ARBA" id="ARBA00022452"/>
    </source>
</evidence>
<keyword evidence="10" id="KW-0998">Cell outer membrane</keyword>
<dbReference type="InterPro" id="IPR033900">
    <property type="entry name" value="Gram_neg_porin_domain"/>
</dbReference>
<keyword evidence="7" id="KW-0406">Ion transport</keyword>
<dbReference type="STRING" id="1804984.AYM40_33600"/>
<evidence type="ECO:0000256" key="2">
    <source>
        <dbReference type="ARBA" id="ARBA00011233"/>
    </source>
</evidence>
<evidence type="ECO:0000256" key="10">
    <source>
        <dbReference type="ARBA" id="ARBA00023237"/>
    </source>
</evidence>
<evidence type="ECO:0000256" key="8">
    <source>
        <dbReference type="ARBA" id="ARBA00023114"/>
    </source>
</evidence>
<organism evidence="13 14">
    <name type="scientific">Paraburkholderia phytofirmans OLGA172</name>
    <dbReference type="NCBI Taxonomy" id="1417228"/>
    <lineage>
        <taxon>Bacteria</taxon>
        <taxon>Pseudomonadati</taxon>
        <taxon>Pseudomonadota</taxon>
        <taxon>Betaproteobacteria</taxon>
        <taxon>Burkholderiales</taxon>
        <taxon>Burkholderiaceae</taxon>
        <taxon>Paraburkholderia</taxon>
    </lineage>
</organism>
<proteinExistence type="predicted"/>
<comment type="subcellular location">
    <subcellularLocation>
        <location evidence="1">Cell outer membrane</location>
        <topology evidence="1">Multi-pass membrane protein</topology>
    </subcellularLocation>
</comment>
<dbReference type="GO" id="GO:0046930">
    <property type="term" value="C:pore complex"/>
    <property type="evidence" value="ECO:0007669"/>
    <property type="project" value="UniProtKB-KW"/>
</dbReference>
<keyword evidence="5" id="KW-0812">Transmembrane</keyword>
<dbReference type="SUPFAM" id="SSF56935">
    <property type="entry name" value="Porins"/>
    <property type="match status" value="1"/>
</dbReference>
<dbReference type="InterPro" id="IPR002299">
    <property type="entry name" value="Porin_Neis"/>
</dbReference>
<feature type="signal peptide" evidence="11">
    <location>
        <begin position="1"/>
        <end position="20"/>
    </location>
</feature>
<keyword evidence="3" id="KW-0813">Transport</keyword>
<dbReference type="GO" id="GO:0009279">
    <property type="term" value="C:cell outer membrane"/>
    <property type="evidence" value="ECO:0007669"/>
    <property type="project" value="UniProtKB-SubCell"/>
</dbReference>
<dbReference type="AlphaFoldDB" id="A0A160FW80"/>
<keyword evidence="9" id="KW-0472">Membrane</keyword>